<keyword evidence="2" id="KW-0472">Membrane</keyword>
<dbReference type="InterPro" id="IPR014470">
    <property type="entry name" value="UCP01500"/>
</dbReference>
<feature type="transmembrane region" description="Helical" evidence="2">
    <location>
        <begin position="76"/>
        <end position="94"/>
    </location>
</feature>
<dbReference type="Pfam" id="PF10028">
    <property type="entry name" value="DUF2270"/>
    <property type="match status" value="1"/>
</dbReference>
<dbReference type="Proteomes" id="UP001596333">
    <property type="component" value="Unassembled WGS sequence"/>
</dbReference>
<evidence type="ECO:0000313" key="4">
    <source>
        <dbReference type="Proteomes" id="UP001596333"/>
    </source>
</evidence>
<keyword evidence="2" id="KW-1133">Transmembrane helix</keyword>
<feature type="compositionally biased region" description="Acidic residues" evidence="1">
    <location>
        <begin position="1"/>
        <end position="17"/>
    </location>
</feature>
<keyword evidence="4" id="KW-1185">Reference proteome</keyword>
<keyword evidence="2" id="KW-0812">Transmembrane</keyword>
<comment type="caution">
    <text evidence="3">The sequence shown here is derived from an EMBL/GenBank/DDBJ whole genome shotgun (WGS) entry which is preliminary data.</text>
</comment>
<organism evidence="3 4">
    <name type="scientific">Halorubrum trueperi</name>
    <dbReference type="NCBI Taxonomy" id="2004704"/>
    <lineage>
        <taxon>Archaea</taxon>
        <taxon>Methanobacteriati</taxon>
        <taxon>Methanobacteriota</taxon>
        <taxon>Stenosarchaea group</taxon>
        <taxon>Halobacteria</taxon>
        <taxon>Halobacteriales</taxon>
        <taxon>Haloferacaceae</taxon>
        <taxon>Halorubrum</taxon>
    </lineage>
</organism>
<name>A0ABD5UQ30_9EURY</name>
<protein>
    <submittedName>
        <fullName evidence="3">DUF2270 domain-containing protein</fullName>
    </submittedName>
</protein>
<feature type="transmembrane region" description="Helical" evidence="2">
    <location>
        <begin position="53"/>
        <end position="70"/>
    </location>
</feature>
<accession>A0ABD5UQ30</accession>
<gene>
    <name evidence="3" type="ORF">ACFQEY_08175</name>
</gene>
<proteinExistence type="predicted"/>
<feature type="region of interest" description="Disordered" evidence="1">
    <location>
        <begin position="1"/>
        <end position="24"/>
    </location>
</feature>
<dbReference type="RefSeq" id="WP_379766990.1">
    <property type="nucleotide sequence ID" value="NZ_JBHSXI010000009.1"/>
</dbReference>
<feature type="transmembrane region" description="Helical" evidence="2">
    <location>
        <begin position="158"/>
        <end position="178"/>
    </location>
</feature>
<feature type="transmembrane region" description="Helical" evidence="2">
    <location>
        <begin position="190"/>
        <end position="214"/>
    </location>
</feature>
<evidence type="ECO:0000256" key="2">
    <source>
        <dbReference type="SAM" id="Phobius"/>
    </source>
</evidence>
<dbReference type="EMBL" id="JBHSXI010000009">
    <property type="protein sequence ID" value="MFC6888986.1"/>
    <property type="molecule type" value="Genomic_DNA"/>
</dbReference>
<dbReference type="PIRSF" id="PIRSF015000">
    <property type="entry name" value="UCP01500"/>
    <property type="match status" value="1"/>
</dbReference>
<sequence>MTDDTAADSESAEEPELGSEMADHRTEMSSILGDAYRGELDRETTWRSRLDQTTTWGVTVVAAILTFAFSSPDNPHYIILVGILAVSLFLLIEARRYRDYDVYRSRVRLFQQNLLANALDPSAGVEHEDWRSKLSQDYRTPTLKVASWEATANRLRRIYLPLLAVLLVAWLFRITAFAPNESPLTTASIAVVPGVLVVAVIALYYVALSMIVLWPQDREAKGEFREGDPNEWKESN</sequence>
<evidence type="ECO:0000313" key="3">
    <source>
        <dbReference type="EMBL" id="MFC6888986.1"/>
    </source>
</evidence>
<evidence type="ECO:0000256" key="1">
    <source>
        <dbReference type="SAM" id="MobiDB-lite"/>
    </source>
</evidence>
<reference evidence="3 4" key="1">
    <citation type="journal article" date="2019" name="Int. J. Syst. Evol. Microbiol.">
        <title>The Global Catalogue of Microorganisms (GCM) 10K type strain sequencing project: providing services to taxonomists for standard genome sequencing and annotation.</title>
        <authorList>
            <consortium name="The Broad Institute Genomics Platform"/>
            <consortium name="The Broad Institute Genome Sequencing Center for Infectious Disease"/>
            <person name="Wu L."/>
            <person name="Ma J."/>
        </authorList>
    </citation>
    <scope>NUCLEOTIDE SEQUENCE [LARGE SCALE GENOMIC DNA]</scope>
    <source>
        <strain evidence="3 4">Y73</strain>
    </source>
</reference>
<dbReference type="AlphaFoldDB" id="A0ABD5UQ30"/>